<comment type="caution">
    <text evidence="1">The sequence shown here is derived from an EMBL/GenBank/DDBJ whole genome shotgun (WGS) entry which is preliminary data.</text>
</comment>
<keyword evidence="2" id="KW-1185">Reference proteome</keyword>
<sequence>MSLINMGAKLEMFIDGYYNRFQGYVAIDEKIGDNGFTMGSINSNGDPRSPGDPPDKKITEADAEKQPLSGKKEEKWWTTLVQVAFPFFIAGCGTIGAGIVLGRVRDWDVFMNVSAIFVLVPSLSGLKGNLDMCLASRLSTQANLGNMSSTREVISMVVGNISLVQVQAIVAATVVAMFAIVANTITDRTVNGSFILLLIASAVFTATTTCFILDFVMVLVIYGSHKWKVNPDNVATPLAASIGDIVSNSVLAVTAQYMYEQIQISLWQPIVIICIYFSLLPVWVFIVYRNKYTKPVLTTGWTPVISALFISGIGGIVLDQAVDRYRGYEVFQPIVNGIGGNLVCVQSSRLATHLHQTAIPGILPENTRLLEWPWKTLFYGSGRNLVQVPPGLLPPSCSLIRREVAVLALLYSRAESKNAEISLWQPIVIICIILQFAPRLGVHRVPQQVHKACPHTGWTPVISALFISENVLSLTDFGLKVVLYSSIGGIVLDQAVDRYRGYEVFQPIVNGIGGNLVCVQSSRLATHLHQTAIPGILPENTRLLEWPWKTLFYGTAAAKVARMLLVLAVFGQIIFMIVADVIYQGFVSIQFAFGITYLLCSLLQVMVLLYLAYILIHFMWTKKKDPDNAAIPYLTALGDLLGSVFLGLAFVILSLFDMEYGANVV</sequence>
<protein>
    <submittedName>
        <fullName evidence="1">Uncharacterized protein</fullName>
    </submittedName>
</protein>
<gene>
    <name evidence="1" type="ORF">MSG28_011433</name>
</gene>
<dbReference type="Proteomes" id="UP001064048">
    <property type="component" value="Chromosome 19"/>
</dbReference>
<name>A0ACC0JN89_CHOFU</name>
<evidence type="ECO:0000313" key="2">
    <source>
        <dbReference type="Proteomes" id="UP001064048"/>
    </source>
</evidence>
<dbReference type="EMBL" id="CM046119">
    <property type="protein sequence ID" value="KAI8425616.1"/>
    <property type="molecule type" value="Genomic_DNA"/>
</dbReference>
<proteinExistence type="predicted"/>
<accession>A0ACC0JN89</accession>
<evidence type="ECO:0000313" key="1">
    <source>
        <dbReference type="EMBL" id="KAI8425616.1"/>
    </source>
</evidence>
<reference evidence="1 2" key="1">
    <citation type="journal article" date="2022" name="Genome Biol. Evol.">
        <title>The Spruce Budworm Genome: Reconstructing the Evolutionary History of Antifreeze Proteins.</title>
        <authorList>
            <person name="Beliveau C."/>
            <person name="Gagne P."/>
            <person name="Picq S."/>
            <person name="Vernygora O."/>
            <person name="Keeling C.I."/>
            <person name="Pinkney K."/>
            <person name="Doucet D."/>
            <person name="Wen F."/>
            <person name="Johnston J.S."/>
            <person name="Maaroufi H."/>
            <person name="Boyle B."/>
            <person name="Laroche J."/>
            <person name="Dewar K."/>
            <person name="Juretic N."/>
            <person name="Blackburn G."/>
            <person name="Nisole A."/>
            <person name="Brunet B."/>
            <person name="Brandao M."/>
            <person name="Lumley L."/>
            <person name="Duan J."/>
            <person name="Quan G."/>
            <person name="Lucarotti C.J."/>
            <person name="Roe A.D."/>
            <person name="Sperling F.A.H."/>
            <person name="Levesque R.C."/>
            <person name="Cusson M."/>
        </authorList>
    </citation>
    <scope>NUCLEOTIDE SEQUENCE [LARGE SCALE GENOMIC DNA]</scope>
    <source>
        <strain evidence="1">Glfc:IPQL:Cfum</strain>
    </source>
</reference>
<organism evidence="1 2">
    <name type="scientific">Choristoneura fumiferana</name>
    <name type="common">Spruce budworm moth</name>
    <name type="synonym">Archips fumiferana</name>
    <dbReference type="NCBI Taxonomy" id="7141"/>
    <lineage>
        <taxon>Eukaryota</taxon>
        <taxon>Metazoa</taxon>
        <taxon>Ecdysozoa</taxon>
        <taxon>Arthropoda</taxon>
        <taxon>Hexapoda</taxon>
        <taxon>Insecta</taxon>
        <taxon>Pterygota</taxon>
        <taxon>Neoptera</taxon>
        <taxon>Endopterygota</taxon>
        <taxon>Lepidoptera</taxon>
        <taxon>Glossata</taxon>
        <taxon>Ditrysia</taxon>
        <taxon>Tortricoidea</taxon>
        <taxon>Tortricidae</taxon>
        <taxon>Tortricinae</taxon>
        <taxon>Choristoneura</taxon>
    </lineage>
</organism>